<comment type="caution">
    <text evidence="7">The sequence shown here is derived from an EMBL/GenBank/DDBJ whole genome shotgun (WGS) entry which is preliminary data.</text>
</comment>
<evidence type="ECO:0000256" key="5">
    <source>
        <dbReference type="NCBIfam" id="TIGR01378"/>
    </source>
</evidence>
<evidence type="ECO:0000313" key="8">
    <source>
        <dbReference type="Proteomes" id="UP000215377"/>
    </source>
</evidence>
<dbReference type="Pfam" id="PF04263">
    <property type="entry name" value="TPK_catalytic"/>
    <property type="match status" value="1"/>
</dbReference>
<dbReference type="Proteomes" id="UP000215377">
    <property type="component" value="Unassembled WGS sequence"/>
</dbReference>
<proteinExistence type="predicted"/>
<dbReference type="RefSeq" id="WP_088650908.1">
    <property type="nucleotide sequence ID" value="NZ_AQQR01000006.1"/>
</dbReference>
<dbReference type="CDD" id="cd07995">
    <property type="entry name" value="TPK"/>
    <property type="match status" value="1"/>
</dbReference>
<keyword evidence="3 7" id="KW-0418">Kinase</keyword>
<accession>A0A225NK33</accession>
<keyword evidence="8" id="KW-1185">Reference proteome</keyword>
<dbReference type="GO" id="GO:0006772">
    <property type="term" value="P:thiamine metabolic process"/>
    <property type="evidence" value="ECO:0007669"/>
    <property type="project" value="UniProtKB-UniRule"/>
</dbReference>
<gene>
    <name evidence="7" type="ORF">ATO3_16085</name>
</gene>
<dbReference type="EMBL" id="AQQR01000006">
    <property type="protein sequence ID" value="OWU72591.1"/>
    <property type="molecule type" value="Genomic_DNA"/>
</dbReference>
<keyword evidence="2" id="KW-0547">Nucleotide-binding</keyword>
<dbReference type="InterPro" id="IPR006282">
    <property type="entry name" value="Thi_PPkinase"/>
</dbReference>
<dbReference type="GO" id="GO:0016301">
    <property type="term" value="F:kinase activity"/>
    <property type="evidence" value="ECO:0007669"/>
    <property type="project" value="UniProtKB-KW"/>
</dbReference>
<name>A0A225NK33_9RHOB</name>
<protein>
    <recommendedName>
        <fullName evidence="5">Thiamine diphosphokinase</fullName>
        <ecNumber evidence="5">2.7.6.2</ecNumber>
    </recommendedName>
</protein>
<dbReference type="InterPro" id="IPR053149">
    <property type="entry name" value="TPK"/>
</dbReference>
<dbReference type="InterPro" id="IPR007371">
    <property type="entry name" value="TPK_catalytic"/>
</dbReference>
<dbReference type="SUPFAM" id="SSF63999">
    <property type="entry name" value="Thiamin pyrophosphokinase, catalytic domain"/>
    <property type="match status" value="1"/>
</dbReference>
<keyword evidence="4" id="KW-0067">ATP-binding</keyword>
<feature type="domain" description="Thiamin pyrophosphokinase catalytic" evidence="6">
    <location>
        <begin position="28"/>
        <end position="122"/>
    </location>
</feature>
<evidence type="ECO:0000256" key="2">
    <source>
        <dbReference type="ARBA" id="ARBA00022741"/>
    </source>
</evidence>
<dbReference type="PANTHER" id="PTHR41299">
    <property type="entry name" value="THIAMINE PYROPHOSPHOKINASE"/>
    <property type="match status" value="1"/>
</dbReference>
<dbReference type="EC" id="2.7.6.2" evidence="5"/>
<evidence type="ECO:0000313" key="7">
    <source>
        <dbReference type="EMBL" id="OWU72591.1"/>
    </source>
</evidence>
<evidence type="ECO:0000256" key="4">
    <source>
        <dbReference type="ARBA" id="ARBA00022840"/>
    </source>
</evidence>
<evidence type="ECO:0000259" key="6">
    <source>
        <dbReference type="Pfam" id="PF04263"/>
    </source>
</evidence>
<dbReference type="Gene3D" id="3.40.50.10240">
    <property type="entry name" value="Thiamin pyrophosphokinase, catalytic domain"/>
    <property type="match status" value="1"/>
</dbReference>
<dbReference type="PANTHER" id="PTHR41299:SF1">
    <property type="entry name" value="THIAMINE PYROPHOSPHOKINASE"/>
    <property type="match status" value="1"/>
</dbReference>
<dbReference type="GO" id="GO:0009229">
    <property type="term" value="P:thiamine diphosphate biosynthetic process"/>
    <property type="evidence" value="ECO:0007669"/>
    <property type="project" value="InterPro"/>
</dbReference>
<dbReference type="NCBIfam" id="TIGR01378">
    <property type="entry name" value="thi_PPkinase"/>
    <property type="match status" value="1"/>
</dbReference>
<dbReference type="SUPFAM" id="SSF63862">
    <property type="entry name" value="Thiamin pyrophosphokinase, substrate-binding domain"/>
    <property type="match status" value="1"/>
</dbReference>
<dbReference type="AlphaFoldDB" id="A0A225NK33"/>
<evidence type="ECO:0000256" key="3">
    <source>
        <dbReference type="ARBA" id="ARBA00022777"/>
    </source>
</evidence>
<sequence>MTETLVETPDLVTLVGGGDVSAEDLDLALSHAPVLVAADSGADAALAQGRAPVAVIGDLDSLSDRARATLGEQRLHHLPEQESTDFDKALRSIAAPMVLAVGFLGARVDHQLAVFNVLVRRADLPCVLIGPEEVVFAAPPAIALALALEAGDVVSLFPMRQVTGRSSGLTWPIEGLDFAPDGRVGTSNRADGAAVLEFDGPGMLVILPRNRLETVITALASPQAPSRAR</sequence>
<evidence type="ECO:0000256" key="1">
    <source>
        <dbReference type="ARBA" id="ARBA00022679"/>
    </source>
</evidence>
<dbReference type="OrthoDB" id="7057856at2"/>
<keyword evidence="1" id="KW-0808">Transferase</keyword>
<dbReference type="InterPro" id="IPR036759">
    <property type="entry name" value="TPK_catalytic_sf"/>
</dbReference>
<dbReference type="GO" id="GO:0005524">
    <property type="term" value="F:ATP binding"/>
    <property type="evidence" value="ECO:0007669"/>
    <property type="project" value="UniProtKB-KW"/>
</dbReference>
<dbReference type="GO" id="GO:0004788">
    <property type="term" value="F:thiamine diphosphokinase activity"/>
    <property type="evidence" value="ECO:0007669"/>
    <property type="project" value="UniProtKB-UniRule"/>
</dbReference>
<dbReference type="InterPro" id="IPR036371">
    <property type="entry name" value="TPK_B1-bd_sf"/>
</dbReference>
<organism evidence="7 8">
    <name type="scientific">Marinibacterium profundimaris</name>
    <dbReference type="NCBI Taxonomy" id="1679460"/>
    <lineage>
        <taxon>Bacteria</taxon>
        <taxon>Pseudomonadati</taxon>
        <taxon>Pseudomonadota</taxon>
        <taxon>Alphaproteobacteria</taxon>
        <taxon>Rhodobacterales</taxon>
        <taxon>Paracoccaceae</taxon>
        <taxon>Marinibacterium</taxon>
    </lineage>
</organism>
<reference evidence="7 8" key="1">
    <citation type="submission" date="2013-04" db="EMBL/GenBank/DDBJ databases">
        <title>Oceanicola sp. 22II1-22F33 Genome Sequencing.</title>
        <authorList>
            <person name="Lai Q."/>
            <person name="Li G."/>
            <person name="Shao Z."/>
        </authorList>
    </citation>
    <scope>NUCLEOTIDE SEQUENCE [LARGE SCALE GENOMIC DNA]</scope>
    <source>
        <strain evidence="7 8">22II1-22F33</strain>
    </source>
</reference>
<dbReference type="GO" id="GO:0030975">
    <property type="term" value="F:thiamine binding"/>
    <property type="evidence" value="ECO:0007669"/>
    <property type="project" value="InterPro"/>
</dbReference>